<evidence type="ECO:0000256" key="1">
    <source>
        <dbReference type="ARBA" id="ARBA00022552"/>
    </source>
</evidence>
<evidence type="ECO:0000256" key="6">
    <source>
        <dbReference type="HAMAP-Rule" id="MF_00658"/>
    </source>
</evidence>
<evidence type="ECO:0000313" key="8">
    <source>
        <dbReference type="Proteomes" id="UP000824132"/>
    </source>
</evidence>
<dbReference type="GO" id="GO:0070038">
    <property type="term" value="F:rRNA (pseudouridine-N3-)-methyltransferase activity"/>
    <property type="evidence" value="ECO:0007669"/>
    <property type="project" value="UniProtKB-UniRule"/>
</dbReference>
<dbReference type="GO" id="GO:0005737">
    <property type="term" value="C:cytoplasm"/>
    <property type="evidence" value="ECO:0007669"/>
    <property type="project" value="UniProtKB-SubCell"/>
</dbReference>
<dbReference type="Pfam" id="PF02590">
    <property type="entry name" value="SPOUT_MTase"/>
    <property type="match status" value="1"/>
</dbReference>
<dbReference type="InterPro" id="IPR029028">
    <property type="entry name" value="Alpha/beta_knot_MTases"/>
</dbReference>
<keyword evidence="3 6" id="KW-0808">Transferase</keyword>
<comment type="catalytic activity">
    <reaction evidence="6">
        <text>pseudouridine(1915) in 23S rRNA + S-adenosyl-L-methionine = N(3)-methylpseudouridine(1915) in 23S rRNA + S-adenosyl-L-homocysteine + H(+)</text>
        <dbReference type="Rhea" id="RHEA:42752"/>
        <dbReference type="Rhea" id="RHEA-COMP:10221"/>
        <dbReference type="Rhea" id="RHEA-COMP:10222"/>
        <dbReference type="ChEBI" id="CHEBI:15378"/>
        <dbReference type="ChEBI" id="CHEBI:57856"/>
        <dbReference type="ChEBI" id="CHEBI:59789"/>
        <dbReference type="ChEBI" id="CHEBI:65314"/>
        <dbReference type="ChEBI" id="CHEBI:74486"/>
        <dbReference type="EC" id="2.1.1.177"/>
    </reaction>
</comment>
<gene>
    <name evidence="6" type="primary">rlmH</name>
    <name evidence="7" type="ORF">H9727_00305</name>
</gene>
<comment type="function">
    <text evidence="6">Specifically methylates the pseudouridine at position 1915 (m3Psi1915) in 23S rRNA.</text>
</comment>
<feature type="binding site" evidence="6">
    <location>
        <position position="94"/>
    </location>
    <ligand>
        <name>S-adenosyl-L-methionine</name>
        <dbReference type="ChEBI" id="CHEBI:59789"/>
    </ligand>
</feature>
<dbReference type="PANTHER" id="PTHR33603">
    <property type="entry name" value="METHYLTRANSFERASE"/>
    <property type="match status" value="1"/>
</dbReference>
<comment type="subunit">
    <text evidence="6">Homodimer.</text>
</comment>
<accession>A0A9D2CXZ3</accession>
<reference evidence="7" key="1">
    <citation type="journal article" date="2021" name="PeerJ">
        <title>Extensive microbial diversity within the chicken gut microbiome revealed by metagenomics and culture.</title>
        <authorList>
            <person name="Gilroy R."/>
            <person name="Ravi A."/>
            <person name="Getino M."/>
            <person name="Pursley I."/>
            <person name="Horton D.L."/>
            <person name="Alikhan N.F."/>
            <person name="Baker D."/>
            <person name="Gharbi K."/>
            <person name="Hall N."/>
            <person name="Watson M."/>
            <person name="Adriaenssens E.M."/>
            <person name="Foster-Nyarko E."/>
            <person name="Jarju S."/>
            <person name="Secka A."/>
            <person name="Antonio M."/>
            <person name="Oren A."/>
            <person name="Chaudhuri R.R."/>
            <person name="La Ragione R."/>
            <person name="Hildebrand F."/>
            <person name="Pallen M.J."/>
        </authorList>
    </citation>
    <scope>NUCLEOTIDE SEQUENCE</scope>
    <source>
        <strain evidence="7">CHK187-5294</strain>
    </source>
</reference>
<comment type="subcellular location">
    <subcellularLocation>
        <location evidence="6">Cytoplasm</location>
    </subcellularLocation>
</comment>
<comment type="similarity">
    <text evidence="5 6">Belongs to the RNA methyltransferase RlmH family.</text>
</comment>
<sequence length="145" mass="16433">MQKINIVCVGKLKEKFFSDAVNEYLKRLSRFASVTVRELAEKRTLREEAENILKELRGACVVLAVEGKKLSSETFAEKMKRFADEGKEVTFVIGSSCGLSESVKARADLLLSFSDMTFPHQLMRVILCEQIYRAFMINGGGEYHK</sequence>
<keyword evidence="2 6" id="KW-0489">Methyltransferase</keyword>
<dbReference type="SUPFAM" id="SSF75217">
    <property type="entry name" value="alpha/beta knot"/>
    <property type="match status" value="1"/>
</dbReference>
<feature type="binding site" evidence="6">
    <location>
        <position position="63"/>
    </location>
    <ligand>
        <name>S-adenosyl-L-methionine</name>
        <dbReference type="ChEBI" id="CHEBI:59789"/>
    </ligand>
</feature>
<dbReference type="EC" id="2.1.1.177" evidence="6"/>
<dbReference type="HAMAP" id="MF_00658">
    <property type="entry name" value="23SrRNA_methyltr_H"/>
    <property type="match status" value="1"/>
</dbReference>
<dbReference type="AlphaFoldDB" id="A0A9D2CXZ3"/>
<dbReference type="InterPro" id="IPR029026">
    <property type="entry name" value="tRNA_m1G_MTases_N"/>
</dbReference>
<keyword evidence="6" id="KW-0963">Cytoplasm</keyword>
<dbReference type="InterPro" id="IPR003742">
    <property type="entry name" value="RlmH-like"/>
</dbReference>
<dbReference type="Gene3D" id="3.40.1280.10">
    <property type="match status" value="1"/>
</dbReference>
<evidence type="ECO:0000256" key="5">
    <source>
        <dbReference type="ARBA" id="ARBA00038303"/>
    </source>
</evidence>
<evidence type="ECO:0000256" key="4">
    <source>
        <dbReference type="ARBA" id="ARBA00022691"/>
    </source>
</evidence>
<dbReference type="CDD" id="cd18081">
    <property type="entry name" value="RlmH-like"/>
    <property type="match status" value="1"/>
</dbReference>
<evidence type="ECO:0000256" key="2">
    <source>
        <dbReference type="ARBA" id="ARBA00022603"/>
    </source>
</evidence>
<protein>
    <recommendedName>
        <fullName evidence="6">Ribosomal RNA large subunit methyltransferase H</fullName>
        <ecNumber evidence="6">2.1.1.177</ecNumber>
    </recommendedName>
    <alternativeName>
        <fullName evidence="6">23S rRNA (pseudouridine1915-N3)-methyltransferase</fullName>
    </alternativeName>
    <alternativeName>
        <fullName evidence="6">23S rRNA m3Psi1915 methyltransferase</fullName>
    </alternativeName>
    <alternativeName>
        <fullName evidence="6">rRNA (pseudouridine-N3-)-methyltransferase RlmH</fullName>
    </alternativeName>
</protein>
<name>A0A9D2CXZ3_9FIRM</name>
<keyword evidence="4 6" id="KW-0949">S-adenosyl-L-methionine</keyword>
<dbReference type="PANTHER" id="PTHR33603:SF1">
    <property type="entry name" value="RIBOSOMAL RNA LARGE SUBUNIT METHYLTRANSFERASE H"/>
    <property type="match status" value="1"/>
</dbReference>
<organism evidence="7 8">
    <name type="scientific">Candidatus Borkfalkia avistercoris</name>
    <dbReference type="NCBI Taxonomy" id="2838504"/>
    <lineage>
        <taxon>Bacteria</taxon>
        <taxon>Bacillati</taxon>
        <taxon>Bacillota</taxon>
        <taxon>Clostridia</taxon>
        <taxon>Christensenellales</taxon>
        <taxon>Christensenellaceae</taxon>
        <taxon>Candidatus Borkfalkia</taxon>
    </lineage>
</organism>
<dbReference type="PIRSF" id="PIRSF004505">
    <property type="entry name" value="MT_bac"/>
    <property type="match status" value="1"/>
</dbReference>
<evidence type="ECO:0000256" key="3">
    <source>
        <dbReference type="ARBA" id="ARBA00022679"/>
    </source>
</evidence>
<feature type="binding site" evidence="6">
    <location>
        <begin position="113"/>
        <end position="118"/>
    </location>
    <ligand>
        <name>S-adenosyl-L-methionine</name>
        <dbReference type="ChEBI" id="CHEBI:59789"/>
    </ligand>
</feature>
<dbReference type="Proteomes" id="UP000824132">
    <property type="component" value="Unassembled WGS sequence"/>
</dbReference>
<proteinExistence type="inferred from homology"/>
<reference evidence="7" key="2">
    <citation type="submission" date="2021-04" db="EMBL/GenBank/DDBJ databases">
        <authorList>
            <person name="Gilroy R."/>
        </authorList>
    </citation>
    <scope>NUCLEOTIDE SEQUENCE</scope>
    <source>
        <strain evidence="7">CHK187-5294</strain>
    </source>
</reference>
<keyword evidence="1 6" id="KW-0698">rRNA processing</keyword>
<comment type="caution">
    <text evidence="7">The sequence shown here is derived from an EMBL/GenBank/DDBJ whole genome shotgun (WGS) entry which is preliminary data.</text>
</comment>
<dbReference type="EMBL" id="DXCL01000002">
    <property type="protein sequence ID" value="HIZ02707.1"/>
    <property type="molecule type" value="Genomic_DNA"/>
</dbReference>
<evidence type="ECO:0000313" key="7">
    <source>
        <dbReference type="EMBL" id="HIZ02707.1"/>
    </source>
</evidence>